<dbReference type="RefSeq" id="WP_065240943.1">
    <property type="nucleotide sequence ID" value="NZ_JADDHN010000008.1"/>
</dbReference>
<name>A0A1B8P5T1_HALEL</name>
<feature type="binding site" evidence="1">
    <location>
        <position position="127"/>
    </location>
    <ligand>
        <name>S-adenosyl-L-methionine</name>
        <dbReference type="ChEBI" id="CHEBI:59789"/>
    </ligand>
</feature>
<evidence type="ECO:0000313" key="3">
    <source>
        <dbReference type="Proteomes" id="UP000092504"/>
    </source>
</evidence>
<accession>A0A1B8P5T1</accession>
<dbReference type="AlphaFoldDB" id="A0A1B8P5T1"/>
<gene>
    <name evidence="2" type="primary">ubiG_2</name>
    <name evidence="1" type="synonym">cmoM</name>
    <name evidence="2" type="ORF">A8U91_01945</name>
</gene>
<dbReference type="Pfam" id="PF13489">
    <property type="entry name" value="Methyltransf_23"/>
    <property type="match status" value="1"/>
</dbReference>
<dbReference type="GO" id="GO:0032259">
    <property type="term" value="P:methylation"/>
    <property type="evidence" value="ECO:0007669"/>
    <property type="project" value="UniProtKB-KW"/>
</dbReference>
<dbReference type="CDD" id="cd02440">
    <property type="entry name" value="AdoMet_MTases"/>
    <property type="match status" value="1"/>
</dbReference>
<comment type="caution">
    <text evidence="2">The sequence shown here is derived from an EMBL/GenBank/DDBJ whole genome shotgun (WGS) entry which is preliminary data.</text>
</comment>
<reference evidence="2 3" key="1">
    <citation type="submission" date="2016-06" db="EMBL/GenBank/DDBJ databases">
        <title>Genome sequence of halotolerant plant growth promoting strain of Halomonas elongata HEK1 isolated from salterns of Rann of Kutch, Gujarat, India.</title>
        <authorList>
            <person name="Gaba S."/>
            <person name="Singh R.N."/>
            <person name="Abrol S."/>
            <person name="Kaushik R."/>
            <person name="Saxena A.K."/>
        </authorList>
    </citation>
    <scope>NUCLEOTIDE SEQUENCE [LARGE SCALE GENOMIC DNA]</scope>
    <source>
        <strain evidence="2 3">HEK1</strain>
    </source>
</reference>
<comment type="similarity">
    <text evidence="1">Belongs to the class I-like SAM-binding methyltransferase superfamily. CmoM family.</text>
</comment>
<comment type="caution">
    <text evidence="1">Lacks conserved residue(s) required for the propagation of feature annotation.</text>
</comment>
<comment type="function">
    <text evidence="1">Catalyzes the methylation of 5-carboxymethoxyuridine (cmo5U) to form 5-methoxycarbonylmethoxyuridine (mcmo5U) at position 34 in tRNAs.</text>
</comment>
<dbReference type="EC" id="2.1.1.-" evidence="1"/>
<proteinExistence type="inferred from homology"/>
<dbReference type="Gene3D" id="3.40.50.150">
    <property type="entry name" value="Vaccinia Virus protein VP39"/>
    <property type="match status" value="1"/>
</dbReference>
<dbReference type="SUPFAM" id="SSF53335">
    <property type="entry name" value="S-adenosyl-L-methionine-dependent methyltransferases"/>
    <property type="match status" value="1"/>
</dbReference>
<feature type="binding site" evidence="1">
    <location>
        <position position="41"/>
    </location>
    <ligand>
        <name>S-adenosyl-L-methionine</name>
        <dbReference type="ChEBI" id="CHEBI:59789"/>
    </ligand>
</feature>
<protein>
    <recommendedName>
        <fullName evidence="1">tRNA 5-carboxymethoxyuridine methyltransferase</fullName>
        <ecNumber evidence="1">2.1.1.-</ecNumber>
    </recommendedName>
    <alternativeName>
        <fullName evidence="1">cmo5U methyltransferase</fullName>
    </alternativeName>
</protein>
<feature type="binding site" evidence="1">
    <location>
        <begin position="64"/>
        <end position="65"/>
    </location>
    <ligand>
        <name>S-adenosyl-L-methionine</name>
        <dbReference type="ChEBI" id="CHEBI:59789"/>
    </ligand>
</feature>
<keyword evidence="1 2" id="KW-0489">Methyltransferase</keyword>
<organism evidence="2 3">
    <name type="scientific">Halomonas elongata</name>
    <dbReference type="NCBI Taxonomy" id="2746"/>
    <lineage>
        <taxon>Bacteria</taxon>
        <taxon>Pseudomonadati</taxon>
        <taxon>Pseudomonadota</taxon>
        <taxon>Gammaproteobacteria</taxon>
        <taxon>Oceanospirillales</taxon>
        <taxon>Halomonadaceae</taxon>
        <taxon>Halomonas</taxon>
    </lineage>
</organism>
<comment type="catalytic activity">
    <reaction evidence="1">
        <text>5-carboxymethoxyuridine(34) in tRNA + S-adenosyl-L-methionine = 5-methoxycarbonylmethoxyuridine(34) in tRNA + S-adenosyl-L-homocysteine</text>
        <dbReference type="Rhea" id="RHEA:54080"/>
        <dbReference type="Rhea" id="RHEA-COMP:13383"/>
        <dbReference type="Rhea" id="RHEA-COMP:13781"/>
        <dbReference type="ChEBI" id="CHEBI:57856"/>
        <dbReference type="ChEBI" id="CHEBI:59789"/>
        <dbReference type="ChEBI" id="CHEBI:136879"/>
        <dbReference type="ChEBI" id="CHEBI:138053"/>
    </reaction>
</comment>
<dbReference type="PANTHER" id="PTHR43861">
    <property type="entry name" value="TRANS-ACONITATE 2-METHYLTRANSFERASE-RELATED"/>
    <property type="match status" value="1"/>
</dbReference>
<keyword evidence="1 2" id="KW-0808">Transferase</keyword>
<evidence type="ECO:0000313" key="2">
    <source>
        <dbReference type="EMBL" id="OBX37573.1"/>
    </source>
</evidence>
<keyword evidence="1" id="KW-0819">tRNA processing</keyword>
<sequence>MQTTGTTAIATHLSPDGDRYFDGMADKFADSLYGKARGELRLDLLDRLLPEMLALDGQPALDVGGGLGQLSGWLAERGHEVTLCEPADDMLRRARESLAGTSVTALPLPLQALPERLPGPWPLITCHAVLEWMADPRAALATLARLLAPQGQLSLMVFNHDALRFSNVVKGNLDRVLADRLAGQGRRKRLTPISPLRHDEILAWAGENGLAVTHCAGVRVFHDYLQDPPADDEQYRKLLELELRYSRREPYWRLGRYLLYTLRALPDNAEETLR</sequence>
<dbReference type="Proteomes" id="UP000092504">
    <property type="component" value="Unassembled WGS sequence"/>
</dbReference>
<dbReference type="GO" id="GO:0097697">
    <property type="term" value="F:tRNA (5-carboxymethoxyuridine(34)-5-O)-methyltransferase activity"/>
    <property type="evidence" value="ECO:0007669"/>
    <property type="project" value="UniProtKB-UniRule"/>
</dbReference>
<dbReference type="InterPro" id="IPR033664">
    <property type="entry name" value="Cmo5U_methylTrfase"/>
</dbReference>
<dbReference type="EMBL" id="MAJD01000001">
    <property type="protein sequence ID" value="OBX37573.1"/>
    <property type="molecule type" value="Genomic_DNA"/>
</dbReference>
<keyword evidence="1" id="KW-0949">S-adenosyl-L-methionine</keyword>
<dbReference type="PATRIC" id="fig|2746.7.peg.1992"/>
<dbReference type="HAMAP" id="MF_02057">
    <property type="entry name" value="tRNA_methyltr_CmoM"/>
    <property type="match status" value="1"/>
</dbReference>
<feature type="binding site" evidence="1">
    <location>
        <position position="85"/>
    </location>
    <ligand>
        <name>S-adenosyl-L-methionine</name>
        <dbReference type="ChEBI" id="CHEBI:59789"/>
    </ligand>
</feature>
<dbReference type="InterPro" id="IPR029063">
    <property type="entry name" value="SAM-dependent_MTases_sf"/>
</dbReference>
<evidence type="ECO:0000256" key="1">
    <source>
        <dbReference type="HAMAP-Rule" id="MF_02057"/>
    </source>
</evidence>
<keyword evidence="2" id="KW-0830">Ubiquinone</keyword>
<dbReference type="GO" id="GO:0006400">
    <property type="term" value="P:tRNA modification"/>
    <property type="evidence" value="ECO:0007669"/>
    <property type="project" value="UniProtKB-UniRule"/>
</dbReference>